<evidence type="ECO:0000313" key="2">
    <source>
        <dbReference type="EMBL" id="CAE1304909.1"/>
    </source>
</evidence>
<accession>A0A812DRU5</accession>
<organism evidence="2 3">
    <name type="scientific">Acanthosepion pharaonis</name>
    <name type="common">Pharaoh cuttlefish</name>
    <name type="synonym">Sepia pharaonis</name>
    <dbReference type="NCBI Taxonomy" id="158019"/>
    <lineage>
        <taxon>Eukaryota</taxon>
        <taxon>Metazoa</taxon>
        <taxon>Spiralia</taxon>
        <taxon>Lophotrochozoa</taxon>
        <taxon>Mollusca</taxon>
        <taxon>Cephalopoda</taxon>
        <taxon>Coleoidea</taxon>
        <taxon>Decapodiformes</taxon>
        <taxon>Sepiida</taxon>
        <taxon>Sepiina</taxon>
        <taxon>Sepiidae</taxon>
        <taxon>Acanthosepion</taxon>
    </lineage>
</organism>
<dbReference type="Pfam" id="PF24480">
    <property type="entry name" value="TPGS1_C"/>
    <property type="match status" value="1"/>
</dbReference>
<protein>
    <submittedName>
        <fullName evidence="2">TPGS1</fullName>
    </submittedName>
</protein>
<gene>
    <name evidence="2" type="ORF">SPHA_57422</name>
</gene>
<dbReference type="Gene3D" id="1.20.890.10">
    <property type="entry name" value="cAMP-dependent protein kinase regulatory subunit, dimerization-anchoring domain"/>
    <property type="match status" value="1"/>
</dbReference>
<feature type="domain" description="Tubulin polyglutamylase complex subunit 1-like C-terminal" evidence="1">
    <location>
        <begin position="63"/>
        <end position="157"/>
    </location>
</feature>
<dbReference type="OrthoDB" id="64214at2759"/>
<dbReference type="AlphaFoldDB" id="A0A812DRU5"/>
<dbReference type="EMBL" id="CAHIKZ030003877">
    <property type="protein sequence ID" value="CAE1304909.1"/>
    <property type="molecule type" value="Genomic_DNA"/>
</dbReference>
<reference evidence="2" key="1">
    <citation type="submission" date="2021-01" db="EMBL/GenBank/DDBJ databases">
        <authorList>
            <person name="Li R."/>
            <person name="Bekaert M."/>
        </authorList>
    </citation>
    <scope>NUCLEOTIDE SEQUENCE</scope>
    <source>
        <strain evidence="2">Farmed</strain>
    </source>
</reference>
<dbReference type="PANTHER" id="PTHR31932:SF2">
    <property type="entry name" value="TUBULIN POLYGLUTAMYLASE COMPLEX SUBUNIT 1"/>
    <property type="match status" value="1"/>
</dbReference>
<dbReference type="InterPro" id="IPR039235">
    <property type="entry name" value="TPGS1"/>
</dbReference>
<dbReference type="PANTHER" id="PTHR31932">
    <property type="entry name" value="TUBULIN POLYGLUTAMYLASE COMPLEX SUBUNIT 1"/>
    <property type="match status" value="1"/>
</dbReference>
<evidence type="ECO:0000313" key="3">
    <source>
        <dbReference type="Proteomes" id="UP000597762"/>
    </source>
</evidence>
<keyword evidence="3" id="KW-1185">Reference proteome</keyword>
<dbReference type="Proteomes" id="UP000597762">
    <property type="component" value="Unassembled WGS sequence"/>
</dbReference>
<dbReference type="SUPFAM" id="SSF47391">
    <property type="entry name" value="Dimerization-anchoring domain of cAMP-dependent PK regulatory subunit"/>
    <property type="match status" value="1"/>
</dbReference>
<sequence>MADKKKICDDDRCSGGGILEGDRQFLERNSVGHLMREAIENLITNRPEDPISTLVSFFDSVEKKQCAVEHAIQILTSTSHKRPRFERNVRLAYTALSHYKVSKHLHGVTGAAYRELMMNLCKDFSQPVTTCFLRKVECLDVEAVPYEVFRYAIFCYCSVNGECRYAKMATYP</sequence>
<dbReference type="GO" id="GO:0008017">
    <property type="term" value="F:microtubule binding"/>
    <property type="evidence" value="ECO:0007669"/>
    <property type="project" value="TreeGrafter"/>
</dbReference>
<evidence type="ECO:0000259" key="1">
    <source>
        <dbReference type="Pfam" id="PF24480"/>
    </source>
</evidence>
<comment type="caution">
    <text evidence="2">The sequence shown here is derived from an EMBL/GenBank/DDBJ whole genome shotgun (WGS) entry which is preliminary data.</text>
</comment>
<proteinExistence type="predicted"/>
<dbReference type="InterPro" id="IPR057632">
    <property type="entry name" value="TPGS1_C"/>
</dbReference>
<name>A0A812DRU5_ACAPH</name>